<reference evidence="1 2" key="1">
    <citation type="journal article" date="2008" name="FEMS Yeast Res.">
        <title>Comparative genome analysis of a Saccharomyces cerevisiae wine strain.</title>
        <authorList>
            <person name="Borneman A.R."/>
            <person name="Forgan A.H."/>
            <person name="Pretorius I.S."/>
            <person name="Chambers P.J."/>
        </authorList>
    </citation>
    <scope>NUCLEOTIDE SEQUENCE [LARGE SCALE GENOMIC DNA]</scope>
    <source>
        <strain evidence="1 2">AWRI1631</strain>
    </source>
</reference>
<gene>
    <name evidence="1" type="ORF">AWRI1631_43080</name>
</gene>
<sequence length="197" mass="21633">MFFCLDRDKVCCKSLNDFADLIDLLPAELILSVVSKISFEVDMMLSSIILKPIFNSMNFSPSMSSDDNKNLPRFSALSMRAVSNSSEESIIFEVFLFESSGIDLGDAGKEELLASGLELVWADSSERFRDLCSTAGSVASSSLFSKSCKTSTISETSKRYGSKSSFINDMPSCPFRKLSEFLIDVTYSLAVNGFSLS</sequence>
<dbReference type="EMBL" id="ABSV01000428">
    <property type="protein sequence ID" value="EDZ73156.1"/>
    <property type="molecule type" value="Genomic_DNA"/>
</dbReference>
<comment type="caution">
    <text evidence="1">The sequence shown here is derived from an EMBL/GenBank/DDBJ whole genome shotgun (WGS) entry which is preliminary data.</text>
</comment>
<evidence type="ECO:0000313" key="2">
    <source>
        <dbReference type="Proteomes" id="UP000008988"/>
    </source>
</evidence>
<name>B5VFY5_YEAS6</name>
<organism evidence="1 2">
    <name type="scientific">Saccharomyces cerevisiae (strain AWRI1631)</name>
    <name type="common">Baker's yeast</name>
    <dbReference type="NCBI Taxonomy" id="545124"/>
    <lineage>
        <taxon>Eukaryota</taxon>
        <taxon>Fungi</taxon>
        <taxon>Dikarya</taxon>
        <taxon>Ascomycota</taxon>
        <taxon>Saccharomycotina</taxon>
        <taxon>Saccharomycetes</taxon>
        <taxon>Saccharomycetales</taxon>
        <taxon>Saccharomycetaceae</taxon>
        <taxon>Saccharomyces</taxon>
    </lineage>
</organism>
<dbReference type="Proteomes" id="UP000008988">
    <property type="component" value="Unassembled WGS sequence"/>
</dbReference>
<protein>
    <submittedName>
        <fullName evidence="1">Uncharacterized protein</fullName>
    </submittedName>
</protein>
<accession>B5VFY5</accession>
<proteinExistence type="predicted"/>
<evidence type="ECO:0000313" key="1">
    <source>
        <dbReference type="EMBL" id="EDZ73156.1"/>
    </source>
</evidence>
<dbReference type="AlphaFoldDB" id="B5VFY5"/>